<protein>
    <submittedName>
        <fullName evidence="11">MFS general substrate transporter</fullName>
    </submittedName>
</protein>
<dbReference type="GO" id="GO:0006811">
    <property type="term" value="P:monoatomic ion transport"/>
    <property type="evidence" value="ECO:0007669"/>
    <property type="project" value="UniProtKB-KW"/>
</dbReference>
<dbReference type="OrthoDB" id="2241241at2759"/>
<keyword evidence="5 9" id="KW-1133">Transmembrane helix</keyword>
<feature type="transmembrane region" description="Helical" evidence="9">
    <location>
        <begin position="173"/>
        <end position="197"/>
    </location>
</feature>
<feature type="transmembrane region" description="Helical" evidence="9">
    <location>
        <begin position="12"/>
        <end position="33"/>
    </location>
</feature>
<feature type="domain" description="Major facilitator superfamily (MFS) profile" evidence="10">
    <location>
        <begin position="21"/>
        <end position="550"/>
    </location>
</feature>
<feature type="transmembrane region" description="Helical" evidence="9">
    <location>
        <begin position="86"/>
        <end position="104"/>
    </location>
</feature>
<evidence type="ECO:0000256" key="3">
    <source>
        <dbReference type="ARBA" id="ARBA00022448"/>
    </source>
</evidence>
<dbReference type="InterPro" id="IPR036259">
    <property type="entry name" value="MFS_trans_sf"/>
</dbReference>
<evidence type="ECO:0000313" key="11">
    <source>
        <dbReference type="EMBL" id="KZS87432.1"/>
    </source>
</evidence>
<dbReference type="GO" id="GO:0005886">
    <property type="term" value="C:plasma membrane"/>
    <property type="evidence" value="ECO:0007669"/>
    <property type="project" value="TreeGrafter"/>
</dbReference>
<evidence type="ECO:0000256" key="2">
    <source>
        <dbReference type="ARBA" id="ARBA00008335"/>
    </source>
</evidence>
<evidence type="ECO:0000256" key="8">
    <source>
        <dbReference type="SAM" id="MobiDB-lite"/>
    </source>
</evidence>
<feature type="transmembrane region" description="Helical" evidence="9">
    <location>
        <begin position="292"/>
        <end position="311"/>
    </location>
</feature>
<feature type="transmembrane region" description="Helical" evidence="9">
    <location>
        <begin position="110"/>
        <end position="132"/>
    </location>
</feature>
<organism evidence="11 12">
    <name type="scientific">Sistotremastrum niveocremeum HHB9708</name>
    <dbReference type="NCBI Taxonomy" id="1314777"/>
    <lineage>
        <taxon>Eukaryota</taxon>
        <taxon>Fungi</taxon>
        <taxon>Dikarya</taxon>
        <taxon>Basidiomycota</taxon>
        <taxon>Agaricomycotina</taxon>
        <taxon>Agaricomycetes</taxon>
        <taxon>Sistotremastrales</taxon>
        <taxon>Sistotremastraceae</taxon>
        <taxon>Sertulicium</taxon>
        <taxon>Sertulicium niveocremeum</taxon>
    </lineage>
</organism>
<feature type="region of interest" description="Disordered" evidence="8">
    <location>
        <begin position="205"/>
        <end position="266"/>
    </location>
</feature>
<dbReference type="InterPro" id="IPR020846">
    <property type="entry name" value="MFS_dom"/>
</dbReference>
<dbReference type="PROSITE" id="PS50850">
    <property type="entry name" value="MFS"/>
    <property type="match status" value="1"/>
</dbReference>
<evidence type="ECO:0000256" key="9">
    <source>
        <dbReference type="SAM" id="Phobius"/>
    </source>
</evidence>
<evidence type="ECO:0000256" key="6">
    <source>
        <dbReference type="ARBA" id="ARBA00023065"/>
    </source>
</evidence>
<evidence type="ECO:0000256" key="4">
    <source>
        <dbReference type="ARBA" id="ARBA00022692"/>
    </source>
</evidence>
<sequence length="550" mass="58594">MGVKTVEAAQKVYGPYSIWSLYIGLALASYMYSLDGSTTSYYLTFATSEFSEHALISSVQVAQGIIVAVGKPVIAKVADVTSRATAYITVLVFYVVGYIIIASAQSVGSIAAGIIIYAVGYTGLQLLTQIIIADITSLKWRGLISSLTSSPFIVNAFVGANVAGAVLERAGWRWGYGMFAILVPISLAPLITTLTWAEHRAKILGKIPPPPPSSEPLGLGLGSSRIRGSVSRSRRDGSLRAPSPNARQPRSRSRSTLRSTTSNLTLKSPLYPSSPLRTLLHKIWITAEKLDIVGLVLLGAGIACVLLPLTLSNNSNSNSRRGWGNPSLIGMLIAGIVTLVVFAIYELRVAKRPVVAPRFWGNWAVLGAGVIGFFDFMSFYLSYTYLYSFIIVTKDWSLVDDIYFSNVQTVALTVFGILGGLLMRTTHRYKPILIAGLCIRTLGVGIMIHSRGAGGSTPELILTQILQGLGGGFAAVTSQVGAQASVVHGDVAMCTALVLLMTEIGGSVGSAVCTSPFLIQFIFFPSDCLSPSHPSFLCLFPSSFSGSLAL</sequence>
<keyword evidence="4 9" id="KW-0812">Transmembrane</keyword>
<keyword evidence="7 9" id="KW-0472">Membrane</keyword>
<dbReference type="STRING" id="1314777.A0A164N7P2"/>
<proteinExistence type="inferred from homology"/>
<feature type="transmembrane region" description="Helical" evidence="9">
    <location>
        <begin position="403"/>
        <end position="423"/>
    </location>
</feature>
<keyword evidence="3" id="KW-0813">Transport</keyword>
<evidence type="ECO:0000256" key="1">
    <source>
        <dbReference type="ARBA" id="ARBA00004141"/>
    </source>
</evidence>
<name>A0A164N7P2_9AGAM</name>
<gene>
    <name evidence="11" type="ORF">SISNIDRAFT_460938</name>
</gene>
<dbReference type="PANTHER" id="PTHR23501">
    <property type="entry name" value="MAJOR FACILITATOR SUPERFAMILY"/>
    <property type="match status" value="1"/>
</dbReference>
<evidence type="ECO:0000313" key="12">
    <source>
        <dbReference type="Proteomes" id="UP000076722"/>
    </source>
</evidence>
<keyword evidence="6" id="KW-0406">Ion transport</keyword>
<dbReference type="AlphaFoldDB" id="A0A164N7P2"/>
<comment type="subcellular location">
    <subcellularLocation>
        <location evidence="1">Membrane</location>
        <topology evidence="1">Multi-pass membrane protein</topology>
    </subcellularLocation>
</comment>
<dbReference type="GO" id="GO:0022857">
    <property type="term" value="F:transmembrane transporter activity"/>
    <property type="evidence" value="ECO:0007669"/>
    <property type="project" value="InterPro"/>
</dbReference>
<reference evidence="11 12" key="1">
    <citation type="journal article" date="2016" name="Mol. Biol. Evol.">
        <title>Comparative Genomics of Early-Diverging Mushroom-Forming Fungi Provides Insights into the Origins of Lignocellulose Decay Capabilities.</title>
        <authorList>
            <person name="Nagy L.G."/>
            <person name="Riley R."/>
            <person name="Tritt A."/>
            <person name="Adam C."/>
            <person name="Daum C."/>
            <person name="Floudas D."/>
            <person name="Sun H."/>
            <person name="Yadav J.S."/>
            <person name="Pangilinan J."/>
            <person name="Larsson K.H."/>
            <person name="Matsuura K."/>
            <person name="Barry K."/>
            <person name="Labutti K."/>
            <person name="Kuo R."/>
            <person name="Ohm R.A."/>
            <person name="Bhattacharya S.S."/>
            <person name="Shirouzu T."/>
            <person name="Yoshinaga Y."/>
            <person name="Martin F.M."/>
            <person name="Grigoriev I.V."/>
            <person name="Hibbett D.S."/>
        </authorList>
    </citation>
    <scope>NUCLEOTIDE SEQUENCE [LARGE SCALE GENOMIC DNA]</scope>
    <source>
        <strain evidence="11 12">HHB9708</strain>
    </source>
</reference>
<accession>A0A164N7P2</accession>
<keyword evidence="12" id="KW-1185">Reference proteome</keyword>
<dbReference type="Proteomes" id="UP000076722">
    <property type="component" value="Unassembled WGS sequence"/>
</dbReference>
<dbReference type="InterPro" id="IPR011701">
    <property type="entry name" value="MFS"/>
</dbReference>
<dbReference type="EMBL" id="KV419450">
    <property type="protein sequence ID" value="KZS87432.1"/>
    <property type="molecule type" value="Genomic_DNA"/>
</dbReference>
<evidence type="ECO:0000259" key="10">
    <source>
        <dbReference type="PROSITE" id="PS50850"/>
    </source>
</evidence>
<evidence type="ECO:0000256" key="7">
    <source>
        <dbReference type="ARBA" id="ARBA00023136"/>
    </source>
</evidence>
<dbReference type="Gene3D" id="1.20.1250.20">
    <property type="entry name" value="MFS general substrate transporter like domains"/>
    <property type="match status" value="2"/>
</dbReference>
<dbReference type="PANTHER" id="PTHR23501:SF87">
    <property type="entry name" value="SIDEROPHORE IRON TRANSPORTER 2"/>
    <property type="match status" value="1"/>
</dbReference>
<feature type="transmembrane region" description="Helical" evidence="9">
    <location>
        <begin position="359"/>
        <end position="383"/>
    </location>
</feature>
<comment type="similarity">
    <text evidence="2">Belongs to the major facilitator superfamily.</text>
</comment>
<feature type="transmembrane region" description="Helical" evidence="9">
    <location>
        <begin position="144"/>
        <end position="167"/>
    </location>
</feature>
<feature type="compositionally biased region" description="Low complexity" evidence="8">
    <location>
        <begin position="215"/>
        <end position="231"/>
    </location>
</feature>
<feature type="compositionally biased region" description="Low complexity" evidence="8">
    <location>
        <begin position="256"/>
        <end position="266"/>
    </location>
</feature>
<evidence type="ECO:0000256" key="5">
    <source>
        <dbReference type="ARBA" id="ARBA00022989"/>
    </source>
</evidence>
<dbReference type="Pfam" id="PF07690">
    <property type="entry name" value="MFS_1"/>
    <property type="match status" value="1"/>
</dbReference>
<feature type="transmembrane region" description="Helical" evidence="9">
    <location>
        <begin position="53"/>
        <end position="74"/>
    </location>
</feature>
<feature type="transmembrane region" description="Helical" evidence="9">
    <location>
        <begin position="323"/>
        <end position="347"/>
    </location>
</feature>
<dbReference type="FunFam" id="1.20.1250.20:FF:000197">
    <property type="entry name" value="Siderophore iron transporter 1"/>
    <property type="match status" value="1"/>
</dbReference>
<dbReference type="SUPFAM" id="SSF103473">
    <property type="entry name" value="MFS general substrate transporter"/>
    <property type="match status" value="2"/>
</dbReference>